<evidence type="ECO:0000256" key="1">
    <source>
        <dbReference type="SAM" id="Phobius"/>
    </source>
</evidence>
<gene>
    <name evidence="2" type="ORF">K432DRAFT_157071</name>
</gene>
<dbReference type="Proteomes" id="UP000250266">
    <property type="component" value="Unassembled WGS sequence"/>
</dbReference>
<proteinExistence type="predicted"/>
<keyword evidence="1" id="KW-0472">Membrane</keyword>
<protein>
    <submittedName>
        <fullName evidence="2">Uncharacterized protein</fullName>
    </submittedName>
</protein>
<organism evidence="2 3">
    <name type="scientific">Lepidopterella palustris CBS 459.81</name>
    <dbReference type="NCBI Taxonomy" id="1314670"/>
    <lineage>
        <taxon>Eukaryota</taxon>
        <taxon>Fungi</taxon>
        <taxon>Dikarya</taxon>
        <taxon>Ascomycota</taxon>
        <taxon>Pezizomycotina</taxon>
        <taxon>Dothideomycetes</taxon>
        <taxon>Pleosporomycetidae</taxon>
        <taxon>Mytilinidiales</taxon>
        <taxon>Argynnaceae</taxon>
        <taxon>Lepidopterella</taxon>
    </lineage>
</organism>
<reference evidence="2 3" key="1">
    <citation type="journal article" date="2016" name="Nat. Commun.">
        <title>Ectomycorrhizal ecology is imprinted in the genome of the dominant symbiotic fungus Cenococcum geophilum.</title>
        <authorList>
            <consortium name="DOE Joint Genome Institute"/>
            <person name="Peter M."/>
            <person name="Kohler A."/>
            <person name="Ohm R.A."/>
            <person name="Kuo A."/>
            <person name="Krutzmann J."/>
            <person name="Morin E."/>
            <person name="Arend M."/>
            <person name="Barry K.W."/>
            <person name="Binder M."/>
            <person name="Choi C."/>
            <person name="Clum A."/>
            <person name="Copeland A."/>
            <person name="Grisel N."/>
            <person name="Haridas S."/>
            <person name="Kipfer T."/>
            <person name="LaButti K."/>
            <person name="Lindquist E."/>
            <person name="Lipzen A."/>
            <person name="Maire R."/>
            <person name="Meier B."/>
            <person name="Mihaltcheva S."/>
            <person name="Molinier V."/>
            <person name="Murat C."/>
            <person name="Poggeler S."/>
            <person name="Quandt C.A."/>
            <person name="Sperisen C."/>
            <person name="Tritt A."/>
            <person name="Tisserant E."/>
            <person name="Crous P.W."/>
            <person name="Henrissat B."/>
            <person name="Nehls U."/>
            <person name="Egli S."/>
            <person name="Spatafora J.W."/>
            <person name="Grigoriev I.V."/>
            <person name="Martin F.M."/>
        </authorList>
    </citation>
    <scope>NUCLEOTIDE SEQUENCE [LARGE SCALE GENOMIC DNA]</scope>
    <source>
        <strain evidence="2 3">CBS 459.81</strain>
    </source>
</reference>
<evidence type="ECO:0000313" key="3">
    <source>
        <dbReference type="Proteomes" id="UP000250266"/>
    </source>
</evidence>
<dbReference type="AlphaFoldDB" id="A0A8E2JIN0"/>
<feature type="transmembrane region" description="Helical" evidence="1">
    <location>
        <begin position="192"/>
        <end position="211"/>
    </location>
</feature>
<sequence length="212" mass="23746">MIRHHDDAPRVLATWELTALSLSLSLSLPWLLSSWPFYFSSYTRLSIACKHAANKAVLHIYIDIFQSTVLHPHISPLFSSINQSINQPINKSSSIEREREERNPLVFEISLVFLAYATTRKKTYVCVNGARYHELFVSSGGKFCSLCLLSVGWVMGFPIGRFLSGGSEGGGVMWREDRVWGCVRRALSKFEAFCLGSKGVLGYILLLALLLA</sequence>
<evidence type="ECO:0000313" key="2">
    <source>
        <dbReference type="EMBL" id="OCK83924.1"/>
    </source>
</evidence>
<keyword evidence="3" id="KW-1185">Reference proteome</keyword>
<dbReference type="EMBL" id="KV744849">
    <property type="protein sequence ID" value="OCK83924.1"/>
    <property type="molecule type" value="Genomic_DNA"/>
</dbReference>
<keyword evidence="1" id="KW-1133">Transmembrane helix</keyword>
<accession>A0A8E2JIN0</accession>
<keyword evidence="1" id="KW-0812">Transmembrane</keyword>
<name>A0A8E2JIN0_9PEZI</name>